<organism evidence="2 3">
    <name type="scientific">Setaria viridis</name>
    <name type="common">Green bristlegrass</name>
    <name type="synonym">Setaria italica subsp. viridis</name>
    <dbReference type="NCBI Taxonomy" id="4556"/>
    <lineage>
        <taxon>Eukaryota</taxon>
        <taxon>Viridiplantae</taxon>
        <taxon>Streptophyta</taxon>
        <taxon>Embryophyta</taxon>
        <taxon>Tracheophyta</taxon>
        <taxon>Spermatophyta</taxon>
        <taxon>Magnoliopsida</taxon>
        <taxon>Liliopsida</taxon>
        <taxon>Poales</taxon>
        <taxon>Poaceae</taxon>
        <taxon>PACMAD clade</taxon>
        <taxon>Panicoideae</taxon>
        <taxon>Panicodae</taxon>
        <taxon>Paniceae</taxon>
        <taxon>Cenchrinae</taxon>
        <taxon>Setaria</taxon>
    </lineage>
</organism>
<keyword evidence="3" id="KW-1185">Reference proteome</keyword>
<gene>
    <name evidence="2" type="ORF">SEVIR_5G142000v2</name>
</gene>
<sequence length="234" mass="25898">MQRKRISSADLISSSQHFCISTTKACRKATSFPTKQTPLLTNLLCTYCTSQSKHGRDAMDCACCSGACLFPSGGRGWLHESEPEEKPGSPGSGKRNKDGWLQVSTQQIEETHRREHEARGRAMLNEVSPQDETITSWERTAPKTGGKKAKHRVPSKLSRFPPLVTRKRTGASDKAVRQAVIHPVGLHRRLPAPVVTDPRNKLTSLKRISILKDGGIPVGAELHERRVQSTHRPV</sequence>
<evidence type="ECO:0000313" key="2">
    <source>
        <dbReference type="EMBL" id="TKW14050.1"/>
    </source>
</evidence>
<reference evidence="2" key="1">
    <citation type="submission" date="2019-03" db="EMBL/GenBank/DDBJ databases">
        <title>WGS assembly of Setaria viridis.</title>
        <authorList>
            <person name="Huang P."/>
            <person name="Jenkins J."/>
            <person name="Grimwood J."/>
            <person name="Barry K."/>
            <person name="Healey A."/>
            <person name="Mamidi S."/>
            <person name="Sreedasyam A."/>
            <person name="Shu S."/>
            <person name="Feldman M."/>
            <person name="Wu J."/>
            <person name="Yu Y."/>
            <person name="Chen C."/>
            <person name="Johnson J."/>
            <person name="Rokhsar D."/>
            <person name="Baxter I."/>
            <person name="Schmutz J."/>
            <person name="Brutnell T."/>
            <person name="Kellogg E."/>
        </authorList>
    </citation>
    <scope>NUCLEOTIDE SEQUENCE [LARGE SCALE GENOMIC DNA]</scope>
</reference>
<proteinExistence type="predicted"/>
<dbReference type="AlphaFoldDB" id="A0A4U6UDI7"/>
<protein>
    <submittedName>
        <fullName evidence="2">Uncharacterized protein</fullName>
    </submittedName>
</protein>
<evidence type="ECO:0000256" key="1">
    <source>
        <dbReference type="SAM" id="MobiDB-lite"/>
    </source>
</evidence>
<accession>A0A4U6UDI7</accession>
<evidence type="ECO:0000313" key="3">
    <source>
        <dbReference type="Proteomes" id="UP000298652"/>
    </source>
</evidence>
<dbReference type="EMBL" id="CM016556">
    <property type="protein sequence ID" value="TKW14050.1"/>
    <property type="molecule type" value="Genomic_DNA"/>
</dbReference>
<dbReference type="Proteomes" id="UP000298652">
    <property type="component" value="Chromosome 5"/>
</dbReference>
<dbReference type="Gramene" id="TKW14050">
    <property type="protein sequence ID" value="TKW14050"/>
    <property type="gene ID" value="SEVIR_5G142000v2"/>
</dbReference>
<name>A0A4U6UDI7_SETVI</name>
<feature type="region of interest" description="Disordered" evidence="1">
    <location>
        <begin position="78"/>
        <end position="100"/>
    </location>
</feature>
<feature type="compositionally biased region" description="Basic and acidic residues" evidence="1">
    <location>
        <begin position="78"/>
        <end position="87"/>
    </location>
</feature>